<name>A0ABV0JQL2_9CYAN</name>
<gene>
    <name evidence="3" type="ORF">NDI37_14965</name>
</gene>
<keyword evidence="3" id="KW-0378">Hydrolase</keyword>
<sequence length="685" mass="73615">MIGRTTPETKTVGGLGLFAPSRLIAFSLPSAIAASLYATNVPIGAVPNLPPSRLVVSAPKASPQINRQGSQVSINGRTLPAAWSQWQRGTSVRTGISDAGVAQTLGVELLNTGDLTKQPIQWFSGANRLILATFPVTPYRYLDITDFALKNGWKTQIKGNTLLITTKPARLGDVQQSLQPWGSRLVVDLDRPAPWQVTQQGQNLVVTINAAAPPAILQRFPPPPPEPKPETEVEGIRNPQPPIANPQSPIPSPQSPAPNPQPPIPVVESTQNQTTIRVQIPAGLYPRVFSLPSPNRLLIDFQPEAMVERDILWAEGIRWKQQYVAITHQSSANDSPLLDGGSVNPKSQIPNPKSIDRFPVASLTINLRQRGLTLKPIWSNPNSVAGIAPLLRTAQLWQASAAINAGFFNRNNQLPLGAIKRDGRWLSGPILNRGAIAWNDAGEVKMGRLSYQGVLDIENSSSLPVLFFNSAYVQGGIALYSSEWGGAYTPLTDNETIVVVQNNQVINQLPGGMAGKISFPIPPENGYLLTIRGKETSPVGILSVGTRVRINELFSQPDFVRYPQIVGAGPLLVQNRQIVLDAKAEQFSDAFIKEAAVRSAIATTASGQLMMVAIHNRTGGKGPTLAETAQIMQQMGAVEALNLDGGSSTSLYLGGQLINRPPTTAARVHNGLGLFLQPGLRSPSN</sequence>
<dbReference type="Pfam" id="PF09992">
    <property type="entry name" value="NAGPA"/>
    <property type="match status" value="1"/>
</dbReference>
<comment type="caution">
    <text evidence="3">The sequence shown here is derived from an EMBL/GenBank/DDBJ whole genome shotgun (WGS) entry which is preliminary data.</text>
</comment>
<dbReference type="GO" id="GO:0016798">
    <property type="term" value="F:hydrolase activity, acting on glycosyl bonds"/>
    <property type="evidence" value="ECO:0007669"/>
    <property type="project" value="UniProtKB-KW"/>
</dbReference>
<accession>A0ABV0JQL2</accession>
<dbReference type="PANTHER" id="PTHR40446">
    <property type="entry name" value="N-ACETYLGLUCOSAMINE-1-PHOSPHODIESTER ALPHA-N-ACETYLGLUCOSAMINIDASE"/>
    <property type="match status" value="1"/>
</dbReference>
<dbReference type="Proteomes" id="UP001442494">
    <property type="component" value="Unassembled WGS sequence"/>
</dbReference>
<evidence type="ECO:0000256" key="1">
    <source>
        <dbReference type="SAM" id="MobiDB-lite"/>
    </source>
</evidence>
<dbReference type="InterPro" id="IPR018711">
    <property type="entry name" value="NAGPA"/>
</dbReference>
<keyword evidence="4" id="KW-1185">Reference proteome</keyword>
<proteinExistence type="predicted"/>
<feature type="compositionally biased region" description="Pro residues" evidence="1">
    <location>
        <begin position="239"/>
        <end position="265"/>
    </location>
</feature>
<feature type="domain" description="Phosphodiester glycosidase" evidence="2">
    <location>
        <begin position="496"/>
        <end position="675"/>
    </location>
</feature>
<dbReference type="RefSeq" id="WP_190419593.1">
    <property type="nucleotide sequence ID" value="NZ_JAMPKK010000032.1"/>
</dbReference>
<evidence type="ECO:0000259" key="2">
    <source>
        <dbReference type="Pfam" id="PF09992"/>
    </source>
</evidence>
<dbReference type="PANTHER" id="PTHR40446:SF2">
    <property type="entry name" value="N-ACETYLGLUCOSAMINE-1-PHOSPHODIESTER ALPHA-N-ACETYLGLUCOSAMINIDASE"/>
    <property type="match status" value="1"/>
</dbReference>
<evidence type="ECO:0000313" key="3">
    <source>
        <dbReference type="EMBL" id="MEP0865769.1"/>
    </source>
</evidence>
<organism evidence="3 4">
    <name type="scientific">Funiculus sociatus GB2-A5</name>
    <dbReference type="NCBI Taxonomy" id="2933946"/>
    <lineage>
        <taxon>Bacteria</taxon>
        <taxon>Bacillati</taxon>
        <taxon>Cyanobacteriota</taxon>
        <taxon>Cyanophyceae</taxon>
        <taxon>Coleofasciculales</taxon>
        <taxon>Coleofasciculaceae</taxon>
        <taxon>Funiculus</taxon>
    </lineage>
</organism>
<keyword evidence="3" id="KW-0326">Glycosidase</keyword>
<feature type="region of interest" description="Disordered" evidence="1">
    <location>
        <begin position="215"/>
        <end position="272"/>
    </location>
</feature>
<dbReference type="EMBL" id="JAMPKK010000032">
    <property type="protein sequence ID" value="MEP0865769.1"/>
    <property type="molecule type" value="Genomic_DNA"/>
</dbReference>
<reference evidence="3 4" key="1">
    <citation type="submission" date="2022-04" db="EMBL/GenBank/DDBJ databases">
        <title>Positive selection, recombination, and allopatry shape intraspecific diversity of widespread and dominant cyanobacteria.</title>
        <authorList>
            <person name="Wei J."/>
            <person name="Shu W."/>
            <person name="Hu C."/>
        </authorList>
    </citation>
    <scope>NUCLEOTIDE SEQUENCE [LARGE SCALE GENOMIC DNA]</scope>
    <source>
        <strain evidence="3 4">GB2-A5</strain>
    </source>
</reference>
<protein>
    <submittedName>
        <fullName evidence="3">Phosphodiester glycosidase family protein</fullName>
    </submittedName>
</protein>
<evidence type="ECO:0000313" key="4">
    <source>
        <dbReference type="Proteomes" id="UP001442494"/>
    </source>
</evidence>